<accession>A0ABX0J056</accession>
<name>A0ABX0J056_9BACL</name>
<evidence type="ECO:0000259" key="8">
    <source>
        <dbReference type="PROSITE" id="PS51733"/>
    </source>
</evidence>
<dbReference type="EMBL" id="JAAOIW010000002">
    <property type="protein sequence ID" value="NHN29348.1"/>
    <property type="molecule type" value="Genomic_DNA"/>
</dbReference>
<comment type="caution">
    <text evidence="9">The sequence shown here is derived from an EMBL/GenBank/DDBJ whole genome shotgun (WGS) entry which is preliminary data.</text>
</comment>
<dbReference type="Pfam" id="PF10437">
    <property type="entry name" value="Lip_prot_lig_C"/>
    <property type="match status" value="1"/>
</dbReference>
<evidence type="ECO:0000256" key="6">
    <source>
        <dbReference type="ARBA" id="ARBA00022840"/>
    </source>
</evidence>
<dbReference type="PROSITE" id="PS51733">
    <property type="entry name" value="BPL_LPL_CATALYTIC"/>
    <property type="match status" value="1"/>
</dbReference>
<sequence>MLFIDNKGITDPAINLALEEYVLRNLPLDESCLLFYINKPSIIIGKNQNTVEEINADYVKQHDIQIVRRLSGGGAVYHDYGNLNYSILTKDDGQSFHNFGKFTKPVTDALNKIGVEATLTGRNDIQVGERKISGNAQFFSKGRMFTHGTLLFDSQLAQVASALNVKPMKIQSKSTKSVRSRVANISEFLPEPMTIEKFSEIIKAEVFQCDPQDIPVYPMTEDEWASVYRLADEQYRSWEWNYGKSPKSNIENAFKFASGIIDVRLQVEEGYIHHIRMLGDYFGAYDVAELEELLVGVRYEEVELRSMLAKVDLSKYFGAITAEELLALLLLQEIPAAN</sequence>
<reference evidence="9" key="1">
    <citation type="submission" date="2020-03" db="EMBL/GenBank/DDBJ databases">
        <title>Draft sequencing of Paenibacilllus sp. S3N08.</title>
        <authorList>
            <person name="Kim D.-U."/>
        </authorList>
    </citation>
    <scope>NUCLEOTIDE SEQUENCE</scope>
    <source>
        <strain evidence="9">S3N08</strain>
    </source>
</reference>
<dbReference type="InterPro" id="IPR045864">
    <property type="entry name" value="aa-tRNA-synth_II/BPL/LPL"/>
</dbReference>
<evidence type="ECO:0000256" key="1">
    <source>
        <dbReference type="ARBA" id="ARBA00005085"/>
    </source>
</evidence>
<dbReference type="SUPFAM" id="SSF82649">
    <property type="entry name" value="SufE/NifU"/>
    <property type="match status" value="1"/>
</dbReference>
<comment type="pathway">
    <text evidence="1">Protein modification; protein lipoylation via exogenous pathway; protein N(6)-(lipoyl)lysine from lipoate: step 2/2.</text>
</comment>
<dbReference type="Proteomes" id="UP001165962">
    <property type="component" value="Unassembled WGS sequence"/>
</dbReference>
<evidence type="ECO:0000256" key="7">
    <source>
        <dbReference type="ARBA" id="ARBA00048037"/>
    </source>
</evidence>
<dbReference type="RefSeq" id="WP_166147223.1">
    <property type="nucleotide sequence ID" value="NZ_JAAOIW010000002.1"/>
</dbReference>
<evidence type="ECO:0000256" key="5">
    <source>
        <dbReference type="ARBA" id="ARBA00022741"/>
    </source>
</evidence>
<evidence type="ECO:0000256" key="3">
    <source>
        <dbReference type="ARBA" id="ARBA00012367"/>
    </source>
</evidence>
<keyword evidence="5" id="KW-0547">Nucleotide-binding</keyword>
<proteinExistence type="predicted"/>
<dbReference type="Pfam" id="PF21948">
    <property type="entry name" value="LplA-B_cat"/>
    <property type="match status" value="1"/>
</dbReference>
<protein>
    <recommendedName>
        <fullName evidence="3">lipoate--protein ligase</fullName>
        <ecNumber evidence="3">6.3.1.20</ecNumber>
    </recommendedName>
</protein>
<dbReference type="CDD" id="cd16443">
    <property type="entry name" value="LplA"/>
    <property type="match status" value="1"/>
</dbReference>
<dbReference type="Gene3D" id="3.30.930.10">
    <property type="entry name" value="Bira Bifunctional Protein, Domain 2"/>
    <property type="match status" value="1"/>
</dbReference>
<dbReference type="NCBIfam" id="TIGR00545">
    <property type="entry name" value="lipoyltrans"/>
    <property type="match status" value="1"/>
</dbReference>
<keyword evidence="6" id="KW-0067">ATP-binding</keyword>
<dbReference type="PANTHER" id="PTHR12561:SF3">
    <property type="entry name" value="LIPOYLTRANSFERASE 1, MITOCHONDRIAL"/>
    <property type="match status" value="1"/>
</dbReference>
<dbReference type="Gene3D" id="3.30.390.50">
    <property type="entry name" value="CO dehydrogenase flavoprotein, C-terminal domain"/>
    <property type="match status" value="1"/>
</dbReference>
<evidence type="ECO:0000313" key="9">
    <source>
        <dbReference type="EMBL" id="NHN29348.1"/>
    </source>
</evidence>
<dbReference type="InterPro" id="IPR019491">
    <property type="entry name" value="Lipoate_protein_ligase_C"/>
</dbReference>
<dbReference type="InterPro" id="IPR004562">
    <property type="entry name" value="LipoylTrfase_LipoateP_Ligase"/>
</dbReference>
<dbReference type="SUPFAM" id="SSF55681">
    <property type="entry name" value="Class II aaRS and biotin synthetases"/>
    <property type="match status" value="1"/>
</dbReference>
<evidence type="ECO:0000256" key="2">
    <source>
        <dbReference type="ARBA" id="ARBA00005124"/>
    </source>
</evidence>
<evidence type="ECO:0000256" key="4">
    <source>
        <dbReference type="ARBA" id="ARBA00022598"/>
    </source>
</evidence>
<organism evidence="9 10">
    <name type="scientific">Paenibacillus agricola</name>
    <dbReference type="NCBI Taxonomy" id="2716264"/>
    <lineage>
        <taxon>Bacteria</taxon>
        <taxon>Bacillati</taxon>
        <taxon>Bacillota</taxon>
        <taxon>Bacilli</taxon>
        <taxon>Bacillales</taxon>
        <taxon>Paenibacillaceae</taxon>
        <taxon>Paenibacillus</taxon>
    </lineage>
</organism>
<feature type="domain" description="BPL/LPL catalytic" evidence="8">
    <location>
        <begin position="27"/>
        <end position="214"/>
    </location>
</feature>
<comment type="catalytic activity">
    <reaction evidence="7">
        <text>L-lysyl-[lipoyl-carrier protein] + (R)-lipoate + ATP = N(6)-[(R)-lipoyl]-L-lysyl-[lipoyl-carrier protein] + AMP + diphosphate + H(+)</text>
        <dbReference type="Rhea" id="RHEA:49288"/>
        <dbReference type="Rhea" id="RHEA-COMP:10500"/>
        <dbReference type="Rhea" id="RHEA-COMP:10502"/>
        <dbReference type="ChEBI" id="CHEBI:15378"/>
        <dbReference type="ChEBI" id="CHEBI:29969"/>
        <dbReference type="ChEBI" id="CHEBI:30616"/>
        <dbReference type="ChEBI" id="CHEBI:33019"/>
        <dbReference type="ChEBI" id="CHEBI:83088"/>
        <dbReference type="ChEBI" id="CHEBI:83099"/>
        <dbReference type="ChEBI" id="CHEBI:456215"/>
        <dbReference type="EC" id="6.3.1.20"/>
    </reaction>
</comment>
<comment type="pathway">
    <text evidence="2">Protein modification; protein lipoylation via exogenous pathway; protein N(6)-(lipoyl)lysine from lipoate: step 1/2.</text>
</comment>
<dbReference type="GO" id="GO:0016979">
    <property type="term" value="F:lipoate-protein ligase activity"/>
    <property type="evidence" value="ECO:0007669"/>
    <property type="project" value="UniProtKB-EC"/>
</dbReference>
<gene>
    <name evidence="9" type="ORF">G9U52_05835</name>
</gene>
<dbReference type="InterPro" id="IPR004143">
    <property type="entry name" value="BPL_LPL_catalytic"/>
</dbReference>
<dbReference type="EC" id="6.3.1.20" evidence="3"/>
<dbReference type="PANTHER" id="PTHR12561">
    <property type="entry name" value="LIPOATE-PROTEIN LIGASE"/>
    <property type="match status" value="1"/>
</dbReference>
<keyword evidence="4 9" id="KW-0436">Ligase</keyword>
<evidence type="ECO:0000313" key="10">
    <source>
        <dbReference type="Proteomes" id="UP001165962"/>
    </source>
</evidence>
<keyword evidence="10" id="KW-1185">Reference proteome</keyword>